<dbReference type="Proteomes" id="UP001223978">
    <property type="component" value="Unassembled WGS sequence"/>
</dbReference>
<name>A0ABT6SNU5_9ACTN</name>
<accession>A0ABT6SNU5</accession>
<comment type="caution">
    <text evidence="1">The sequence shown here is derived from an EMBL/GenBank/DDBJ whole genome shotgun (WGS) entry which is preliminary data.</text>
</comment>
<keyword evidence="2" id="KW-1185">Reference proteome</keyword>
<dbReference type="Pfam" id="PF19979">
    <property type="entry name" value="DUF6415"/>
    <property type="match status" value="1"/>
</dbReference>
<sequence length="159" mass="17378">MRVLDRCEDGVLTATRPGVPDIDSGRTASSTAHWQPPLDVVGLQRLRDRLRSWVPFDGGALLDDVASALDEVPPSPATIEDIAENLKGHLESLVSIALSSQAADRDTCAAVLVRRARALHADPLPGKHHEALPYLRRLGWITNELYDRLVAFNCVREAA</sequence>
<dbReference type="InterPro" id="IPR046300">
    <property type="entry name" value="DUF6415"/>
</dbReference>
<protein>
    <submittedName>
        <fullName evidence="1">DUF6415 family natural product biosynthesis protein</fullName>
    </submittedName>
</protein>
<gene>
    <name evidence="1" type="ORF">QIS96_34485</name>
</gene>
<proteinExistence type="predicted"/>
<dbReference type="RefSeq" id="WP_282546788.1">
    <property type="nucleotide sequence ID" value="NZ_JASCIQ010000055.1"/>
</dbReference>
<evidence type="ECO:0000313" key="1">
    <source>
        <dbReference type="EMBL" id="MDI3408911.1"/>
    </source>
</evidence>
<reference evidence="1 2" key="1">
    <citation type="submission" date="2023-05" db="EMBL/GenBank/DDBJ databases">
        <title>Draft genome sequence of Streptomyces sp. B-S-A6 isolated from a cave soil in Thailand.</title>
        <authorList>
            <person name="Chamroensaksri N."/>
            <person name="Muangham S."/>
        </authorList>
    </citation>
    <scope>NUCLEOTIDE SEQUENCE [LARGE SCALE GENOMIC DNA]</scope>
    <source>
        <strain evidence="1 2">B-S-A6</strain>
    </source>
</reference>
<evidence type="ECO:0000313" key="2">
    <source>
        <dbReference type="Proteomes" id="UP001223978"/>
    </source>
</evidence>
<organism evidence="1 2">
    <name type="scientific">Streptomyces cavernicola</name>
    <dbReference type="NCBI Taxonomy" id="3043613"/>
    <lineage>
        <taxon>Bacteria</taxon>
        <taxon>Bacillati</taxon>
        <taxon>Actinomycetota</taxon>
        <taxon>Actinomycetes</taxon>
        <taxon>Kitasatosporales</taxon>
        <taxon>Streptomycetaceae</taxon>
        <taxon>Streptomyces</taxon>
    </lineage>
</organism>
<dbReference type="EMBL" id="JASCIQ010000055">
    <property type="protein sequence ID" value="MDI3408911.1"/>
    <property type="molecule type" value="Genomic_DNA"/>
</dbReference>